<proteinExistence type="predicted"/>
<evidence type="ECO:0000313" key="2">
    <source>
        <dbReference type="EMBL" id="ACX72424.1"/>
    </source>
</evidence>
<organism evidence="2 3">
    <name type="scientific">Methanocaldococcus vulcanius (strain ATCC 700851 / DSM 12094 / M7)</name>
    <name type="common">Methanococcus vulcanius</name>
    <dbReference type="NCBI Taxonomy" id="579137"/>
    <lineage>
        <taxon>Archaea</taxon>
        <taxon>Methanobacteriati</taxon>
        <taxon>Methanobacteriota</taxon>
        <taxon>Methanomada group</taxon>
        <taxon>Methanococci</taxon>
        <taxon>Methanococcales</taxon>
        <taxon>Methanocaldococcaceae</taxon>
        <taxon>Methanocaldococcus</taxon>
    </lineage>
</organism>
<dbReference type="STRING" id="579137.Metvu_0565"/>
<dbReference type="eggNOG" id="arCOG07273">
    <property type="taxonomic scope" value="Archaea"/>
</dbReference>
<evidence type="ECO:0000256" key="1">
    <source>
        <dbReference type="SAM" id="MobiDB-lite"/>
    </source>
</evidence>
<dbReference type="EMBL" id="CP001787">
    <property type="protein sequence ID" value="ACX72424.1"/>
    <property type="molecule type" value="Genomic_DNA"/>
</dbReference>
<dbReference type="HOGENOM" id="CLU_423138_0_0_2"/>
<dbReference type="KEGG" id="mvu:Metvu_0565"/>
<dbReference type="GeneID" id="8512899"/>
<feature type="region of interest" description="Disordered" evidence="1">
    <location>
        <begin position="225"/>
        <end position="254"/>
    </location>
</feature>
<evidence type="ECO:0000313" key="3">
    <source>
        <dbReference type="Proteomes" id="UP000002063"/>
    </source>
</evidence>
<keyword evidence="3" id="KW-1185">Reference proteome</keyword>
<reference evidence="2" key="1">
    <citation type="submission" date="2009-10" db="EMBL/GenBank/DDBJ databases">
        <title>Complete sequence of chromosome of Methanocaldococcus vulcanius M7.</title>
        <authorList>
            <consortium name="US DOE Joint Genome Institute"/>
            <person name="Lucas S."/>
            <person name="Copeland A."/>
            <person name="Lapidus A."/>
            <person name="Glavina del Rio T."/>
            <person name="Dalin E."/>
            <person name="Tice H."/>
            <person name="Bruce D."/>
            <person name="Goodwin L."/>
            <person name="Pitluck S."/>
            <person name="Lcollab F.I."/>
            <person name="Brettin T."/>
            <person name="Detter J.C."/>
            <person name="Han C."/>
            <person name="Tapia R."/>
            <person name="Kuske C.R."/>
            <person name="Schmutz J."/>
            <person name="Larimer F."/>
            <person name="Land M."/>
            <person name="Hauser L."/>
            <person name="Kyrpides N."/>
            <person name="Ovchinikova G."/>
            <person name="Sieprawska-Lupa M."/>
            <person name="Whitman W.B."/>
            <person name="Woyke T."/>
        </authorList>
    </citation>
    <scope>NUCLEOTIDE SEQUENCE [LARGE SCALE GENOMIC DNA]</scope>
    <source>
        <strain evidence="2">M7</strain>
    </source>
</reference>
<dbReference type="RefSeq" id="WP_015732645.1">
    <property type="nucleotide sequence ID" value="NC_013407.1"/>
</dbReference>
<accession>C9RFS2</accession>
<name>C9RFS2_METVM</name>
<dbReference type="AlphaFoldDB" id="C9RFS2"/>
<dbReference type="Proteomes" id="UP000002063">
    <property type="component" value="Chromosome"/>
</dbReference>
<gene>
    <name evidence="2" type="ordered locus">Metvu_0565</name>
</gene>
<sequence length="647" mass="72135">MDISKLGKTVFLNDFVGLAVFSKGSIWTVTVTNYEADDTGADGGNGVGLRYIDVNGNKVDVRVPNNGSLTFECLVGDNGYLCEVYAIYWDIDYEDKHVDVSAVDIANSTEITFPTVHIGDNVAEAELSHTYTVPSPDVFSSGTVTVDWGDGTIETANLYRDSNGNLISDKRWCYAVIDNTTAGIFVAHSHTYDEPGSYKVMIKYSLGQLTFIRFVDVEIPSDVPSARDYPDLNDDAPDSSPPLDPNLPDIPDDNNDLNNFDFTTTPSLQIAEVETDKEEYSWRVDGNAIINIKVIDNNQIPVDGCLISPVATSLGNGQYQITYPLPQVDDTVEVEITAQKSGYEPASTTVSLRVSEWGNYVLKASVLTDKDKYLYASTEPAKITVIVEDKAGNRVSGCTITDNFGNSYTDNGNGEYTAYMDISNLPVGRYDLVVKATKDNYKSNINDRTPQTEQFVYDGVNSSFKLKYKLIEPISVKINGTETTNYTITNDAYGDCYLNILDSMNASDIVEITYNYYTDSTYFDIAESLEPITVIVVDEQSIAKYGKRLMETLYIPSLQTVEEAEQIGRDYLAQYANPRPVWEIETYLDLIPPKIGDIVFTNDKFWNIIQKRVNYVEFSIKPNDKRVKLGLEYEKELLIDILESIKG</sequence>
<protein>
    <submittedName>
        <fullName evidence="2">Uncharacterized protein</fullName>
    </submittedName>
</protein>